<name>A0A6B0TTR9_9RHOB</name>
<comment type="caution">
    <text evidence="1">The sequence shown here is derived from an EMBL/GenBank/DDBJ whole genome shotgun (WGS) entry which is preliminary data.</text>
</comment>
<dbReference type="Proteomes" id="UP000436016">
    <property type="component" value="Unassembled WGS sequence"/>
</dbReference>
<evidence type="ECO:0008006" key="3">
    <source>
        <dbReference type="Google" id="ProtNLM"/>
    </source>
</evidence>
<dbReference type="SUPFAM" id="SSF56935">
    <property type="entry name" value="Porins"/>
    <property type="match status" value="1"/>
</dbReference>
<keyword evidence="2" id="KW-1185">Reference proteome</keyword>
<protein>
    <recommendedName>
        <fullName evidence="3">Outer membrane protein beta-barrel domain-containing protein</fullName>
    </recommendedName>
</protein>
<organism evidence="1 2">
    <name type="scientific">Oceanomicrobium pacificus</name>
    <dbReference type="NCBI Taxonomy" id="2692916"/>
    <lineage>
        <taxon>Bacteria</taxon>
        <taxon>Pseudomonadati</taxon>
        <taxon>Pseudomonadota</taxon>
        <taxon>Alphaproteobacteria</taxon>
        <taxon>Rhodobacterales</taxon>
        <taxon>Paracoccaceae</taxon>
        <taxon>Oceanomicrobium</taxon>
    </lineage>
</organism>
<evidence type="ECO:0000313" key="1">
    <source>
        <dbReference type="EMBL" id="MXU64624.1"/>
    </source>
</evidence>
<dbReference type="EMBL" id="WUWG01000001">
    <property type="protein sequence ID" value="MXU64624.1"/>
    <property type="molecule type" value="Genomic_DNA"/>
</dbReference>
<reference evidence="1 2" key="1">
    <citation type="submission" date="2019-12" db="EMBL/GenBank/DDBJ databases">
        <title>Strain KN286 was isolated from seawater, which was collected from Caroline Seamount in the tropical western Pacific.</title>
        <authorList>
            <person name="Wang Q."/>
        </authorList>
    </citation>
    <scope>NUCLEOTIDE SEQUENCE [LARGE SCALE GENOMIC DNA]</scope>
    <source>
        <strain evidence="1 2">KN286</strain>
    </source>
</reference>
<dbReference type="AlphaFoldDB" id="A0A6B0TTR9"/>
<gene>
    <name evidence="1" type="ORF">GSH16_04135</name>
</gene>
<proteinExistence type="predicted"/>
<evidence type="ECO:0000313" key="2">
    <source>
        <dbReference type="Proteomes" id="UP000436016"/>
    </source>
</evidence>
<accession>A0A6B0TTR9</accession>
<sequence>MALAGAICATTASAQEQEKSSDDPTKIATKAGISYTDEAAISGSLAFGPATKVNARISESGQWSLGASYLFPFGIVTFSASSLEFDNEASQTRYSLGGFIPVTAMGVRTGNWQVFVPFGYTYTEGEVVVSALGIEDPFFVDVNSRSGYTGLFAIYPFNEQFTLLSGAVGTVGTDDFTGISLGTGLSYHFTEQDTLSVFASVIDNSFGSRDRLGISYRREF</sequence>